<reference evidence="1" key="1">
    <citation type="submission" date="2017-02" db="EMBL/GenBank/DDBJ databases">
        <title>Two novel viruses associated with Drosophilidae, identified by their small-RNA profile.</title>
        <authorList>
            <person name="Obbard D.J."/>
            <person name="Webster C.L."/>
            <person name="Akorli J."/>
            <person name="Lazzaro B.P."/>
        </authorList>
    </citation>
    <scope>NUCLEOTIDE SEQUENCE</scope>
    <source>
        <strain evidence="1">Pool-seq_I_1</strain>
    </source>
</reference>
<organism evidence="1">
    <name type="scientific">Nai virus</name>
    <dbReference type="NCBI Taxonomy" id="2081617"/>
    <lineage>
        <taxon>Viruses</taxon>
        <taxon>Riboviria</taxon>
        <taxon>Quenyaviruses</taxon>
    </lineage>
</organism>
<evidence type="ECO:0000313" key="1">
    <source>
        <dbReference type="EMBL" id="AVB77237.1"/>
    </source>
</evidence>
<sequence>MEHTLTTTKAKEISAYVRSKYGEKSLGIVRLLSSVPYFRQAVFRGTLPGLLGMSLISFEKYLREEHGIIYRYDGSTFSVERVVGGATRRLAAYADDRFFSVGGAVVESLRSLYPDGDAFSSVPLVSLGRGSSVDNMFDHVDLPALCDYITKLPESYVDNTIIDDILKYRTLVEGEDQTQLTAVAKYRAVDAIHRLYVILRRRPTIVTELRELPACTDAEFMQVVMGVKRLSVMPGAGGKIPATLMTALKETWTDGEERNGAFILKGDVALDPFTYIGSSVVDLTLPDFEAPLVERATNQPSCSTQPAARAATASSPVGLVPDSFDNAIDLVLQYVDTNINDLSPDEKEIALYGFIGGEALFRKMSVAAQKNLTKTLAVGDHDATLVVAKLATAIRQNLKHRTTVTDEQASLMAGGRIVAWKGNWLIEPSGIWRKIK</sequence>
<name>A0A2L1CCZ3_9VIRU</name>
<dbReference type="EMBL" id="KY634873">
    <property type="protein sequence ID" value="AVB77237.1"/>
    <property type="molecule type" value="mRNA"/>
</dbReference>
<protein>
    <submittedName>
        <fullName evidence="1">Uncharacterized protein</fullName>
    </submittedName>
</protein>
<accession>A0A2L1CCZ3</accession>
<proteinExistence type="evidence at transcript level"/>